<name>H0QY34_9ACTN</name>
<keyword evidence="2" id="KW-1133">Transmembrane helix</keyword>
<accession>H0QY34</accession>
<reference evidence="3 4" key="1">
    <citation type="submission" date="2011-12" db="EMBL/GenBank/DDBJ databases">
        <title>Whole genome shotgun sequence of Gordonia effusa NBRC 100432.</title>
        <authorList>
            <person name="Yoshida I."/>
            <person name="Takarada H."/>
            <person name="Hosoyama A."/>
            <person name="Tsuchikane K."/>
            <person name="Katsumata H."/>
            <person name="Yamazaki S."/>
            <person name="Fujita N."/>
        </authorList>
    </citation>
    <scope>NUCLEOTIDE SEQUENCE [LARGE SCALE GENOMIC DNA]</scope>
    <source>
        <strain evidence="3 4">NBRC 100432</strain>
    </source>
</reference>
<protein>
    <submittedName>
        <fullName evidence="3">Uncharacterized protein</fullName>
    </submittedName>
</protein>
<evidence type="ECO:0000256" key="1">
    <source>
        <dbReference type="SAM" id="MobiDB-lite"/>
    </source>
</evidence>
<dbReference type="EMBL" id="BAEH01000038">
    <property type="protein sequence ID" value="GAB17735.1"/>
    <property type="molecule type" value="Genomic_DNA"/>
</dbReference>
<feature type="compositionally biased region" description="Basic and acidic residues" evidence="1">
    <location>
        <begin position="89"/>
        <end position="105"/>
    </location>
</feature>
<feature type="region of interest" description="Disordered" evidence="1">
    <location>
        <begin position="67"/>
        <end position="105"/>
    </location>
</feature>
<feature type="transmembrane region" description="Helical" evidence="2">
    <location>
        <begin position="40"/>
        <end position="58"/>
    </location>
</feature>
<proteinExistence type="predicted"/>
<keyword evidence="2" id="KW-0812">Transmembrane</keyword>
<keyword evidence="4" id="KW-1185">Reference proteome</keyword>
<keyword evidence="2" id="KW-0472">Membrane</keyword>
<dbReference type="eggNOG" id="ENOG5031W2E">
    <property type="taxonomic scope" value="Bacteria"/>
</dbReference>
<comment type="caution">
    <text evidence="3">The sequence shown here is derived from an EMBL/GenBank/DDBJ whole genome shotgun (WGS) entry which is preliminary data.</text>
</comment>
<dbReference type="Proteomes" id="UP000035034">
    <property type="component" value="Unassembled WGS sequence"/>
</dbReference>
<evidence type="ECO:0000313" key="4">
    <source>
        <dbReference type="Proteomes" id="UP000035034"/>
    </source>
</evidence>
<evidence type="ECO:0000256" key="2">
    <source>
        <dbReference type="SAM" id="Phobius"/>
    </source>
</evidence>
<evidence type="ECO:0000313" key="3">
    <source>
        <dbReference type="EMBL" id="GAB17735.1"/>
    </source>
</evidence>
<dbReference type="AlphaFoldDB" id="H0QY34"/>
<gene>
    <name evidence="3" type="ORF">GOEFS_038_00020</name>
</gene>
<sequence length="105" mass="11550">MTMRFAKALGLCGYLTLLIGVALGVLWIGMMASDHPDSKWSGIAAACVLLASLALFTVSRRVLVQHDPDNRPEQDPLQPAVTEEEAAEYEAHYHGRDIRNDDGDR</sequence>
<organism evidence="3 4">
    <name type="scientific">Gordonia effusa NBRC 100432</name>
    <dbReference type="NCBI Taxonomy" id="1077974"/>
    <lineage>
        <taxon>Bacteria</taxon>
        <taxon>Bacillati</taxon>
        <taxon>Actinomycetota</taxon>
        <taxon>Actinomycetes</taxon>
        <taxon>Mycobacteriales</taxon>
        <taxon>Gordoniaceae</taxon>
        <taxon>Gordonia</taxon>
    </lineage>
</organism>
<dbReference type="STRING" id="1077974.GOEFS_038_00020"/>